<gene>
    <name evidence="5" type="ORF">KP509_13G002600</name>
</gene>
<feature type="repeat" description="ARM" evidence="2">
    <location>
        <begin position="531"/>
        <end position="573"/>
    </location>
</feature>
<evidence type="ECO:0000313" key="5">
    <source>
        <dbReference type="EMBL" id="KAH7420338.1"/>
    </source>
</evidence>
<dbReference type="EMBL" id="CM035418">
    <property type="protein sequence ID" value="KAH7420338.1"/>
    <property type="molecule type" value="Genomic_DNA"/>
</dbReference>
<organism evidence="5 6">
    <name type="scientific">Ceratopteris richardii</name>
    <name type="common">Triangle waterfern</name>
    <dbReference type="NCBI Taxonomy" id="49495"/>
    <lineage>
        <taxon>Eukaryota</taxon>
        <taxon>Viridiplantae</taxon>
        <taxon>Streptophyta</taxon>
        <taxon>Embryophyta</taxon>
        <taxon>Tracheophyta</taxon>
        <taxon>Polypodiopsida</taxon>
        <taxon>Polypodiidae</taxon>
        <taxon>Polypodiales</taxon>
        <taxon>Pteridineae</taxon>
        <taxon>Pteridaceae</taxon>
        <taxon>Parkerioideae</taxon>
        <taxon>Ceratopteris</taxon>
    </lineage>
</organism>
<dbReference type="Pfam" id="PF25598">
    <property type="entry name" value="ARM_PUB"/>
    <property type="match status" value="1"/>
</dbReference>
<dbReference type="PANTHER" id="PTHR23315">
    <property type="entry name" value="U BOX DOMAIN-CONTAINING"/>
    <property type="match status" value="1"/>
</dbReference>
<protein>
    <recommendedName>
        <fullName evidence="4">U-box domain-containing protein</fullName>
    </recommendedName>
</protein>
<evidence type="ECO:0000256" key="2">
    <source>
        <dbReference type="PROSITE-ProRule" id="PRU00259"/>
    </source>
</evidence>
<reference evidence="5" key="1">
    <citation type="submission" date="2021-08" db="EMBL/GenBank/DDBJ databases">
        <title>WGS assembly of Ceratopteris richardii.</title>
        <authorList>
            <person name="Marchant D.B."/>
            <person name="Chen G."/>
            <person name="Jenkins J."/>
            <person name="Shu S."/>
            <person name="Leebens-Mack J."/>
            <person name="Grimwood J."/>
            <person name="Schmutz J."/>
            <person name="Soltis P."/>
            <person name="Soltis D."/>
            <person name="Chen Z.-H."/>
        </authorList>
    </citation>
    <scope>NUCLEOTIDE SEQUENCE</scope>
    <source>
        <strain evidence="5">Whitten #5841</strain>
        <tissue evidence="5">Leaf</tissue>
    </source>
</reference>
<dbReference type="Proteomes" id="UP000825935">
    <property type="component" value="Chromosome 13"/>
</dbReference>
<dbReference type="InterPro" id="IPR011989">
    <property type="entry name" value="ARM-like"/>
</dbReference>
<comment type="caution">
    <text evidence="5">The sequence shown here is derived from an EMBL/GenBank/DDBJ whole genome shotgun (WGS) entry which is preliminary data.</text>
</comment>
<accession>A0A8T2TD11</accession>
<feature type="repeat" description="ARM" evidence="2">
    <location>
        <begin position="572"/>
        <end position="616"/>
    </location>
</feature>
<keyword evidence="6" id="KW-1185">Reference proteome</keyword>
<sequence length="741" mass="80787">MGEEKKGVSRSPRWVRFADRTRVVAPAAKERKGEARDDRGTAARGENACARKKSFWQSPCIRIIAASDTSITIRPGPHSKGKVLPETGAAQRSYLEGRISQKLQFNGQLDASESSFDGRCHVEGNYIKHPIECSNDAGERVHDYDMRPADYVAPDKCTEGISLISESSGRSRWDDSFSEGRDAKVPHEWKAGCISPRRHLRDSGHEVLTYAVGNAAIPIEARLDEGNTDFLIAKEPSSRSSSDSVRRALNASEGQSRSSELVPDDSFVSCLSCSFSSCSNHPDFVSCSSLSISRLLQDVEPHSLTSSLSSRLPEEYVNSKSHISSHAARYSFGISDRLREGTHSSSSPSTASSARSSSCWDQELCCSPDVKKNGSSPSERAEGCSRYSMVNYANTFSGRHSAYMLSRVQGLVHDLQSDHTDMQLSAAAELRLLAKHDDQNRRLIARVGACKPLIDLLYSSDESIQLEATTALLNLSLNEALKEYVVKEGAIEAVVEVLSYGLNVVVKENAAVALAHLAVCETNQSKIGAAGAIPPLIELLGGGSPRGKKDAAAALYRISCIDDNKRKMIRAGALRPLIGFISNKEDKEGMLDKAMAILGNLVSIEQGRVAFVDGGGIKPLLQVIQVGPQRSKSLAISVIFQLCSQCTKYRSLMPEKELLTILMSLAKTANPRLKYQVFFCNTLTVHVLQNLATLTCTFLCQLTNLEENCPTGCPEWIVTRWVSRSHGGSSLASLYLSSCHF</sequence>
<dbReference type="InterPro" id="IPR058678">
    <property type="entry name" value="ARM_PUB"/>
</dbReference>
<proteinExistence type="predicted"/>
<dbReference type="InterPro" id="IPR000225">
    <property type="entry name" value="Armadillo"/>
</dbReference>
<keyword evidence="1" id="KW-0833">Ubl conjugation pathway</keyword>
<evidence type="ECO:0000256" key="3">
    <source>
        <dbReference type="SAM" id="MobiDB-lite"/>
    </source>
</evidence>
<evidence type="ECO:0000313" key="6">
    <source>
        <dbReference type="Proteomes" id="UP000825935"/>
    </source>
</evidence>
<dbReference type="OrthoDB" id="7537227at2759"/>
<name>A0A8T2TD11_CERRI</name>
<dbReference type="AlphaFoldDB" id="A0A8T2TD11"/>
<evidence type="ECO:0000256" key="1">
    <source>
        <dbReference type="ARBA" id="ARBA00022786"/>
    </source>
</evidence>
<feature type="region of interest" description="Disordered" evidence="3">
    <location>
        <begin position="234"/>
        <end position="261"/>
    </location>
</feature>
<dbReference type="SMART" id="SM00185">
    <property type="entry name" value="ARM"/>
    <property type="match status" value="5"/>
</dbReference>
<dbReference type="SUPFAM" id="SSF48371">
    <property type="entry name" value="ARM repeat"/>
    <property type="match status" value="1"/>
</dbReference>
<dbReference type="InterPro" id="IPR016024">
    <property type="entry name" value="ARM-type_fold"/>
</dbReference>
<evidence type="ECO:0000259" key="4">
    <source>
        <dbReference type="Pfam" id="PF25598"/>
    </source>
</evidence>
<feature type="repeat" description="ARM" evidence="2">
    <location>
        <begin position="448"/>
        <end position="490"/>
    </location>
</feature>
<dbReference type="PROSITE" id="PS50176">
    <property type="entry name" value="ARM_REPEAT"/>
    <property type="match status" value="3"/>
</dbReference>
<dbReference type="PANTHER" id="PTHR23315:SF7">
    <property type="entry name" value="U-BOX DOMAIN-CONTAINING PROTEIN 4"/>
    <property type="match status" value="1"/>
</dbReference>
<dbReference type="Gene3D" id="1.25.10.10">
    <property type="entry name" value="Leucine-rich Repeat Variant"/>
    <property type="match status" value="2"/>
</dbReference>
<feature type="domain" description="U-box" evidence="4">
    <location>
        <begin position="409"/>
        <end position="646"/>
    </location>
</feature>